<evidence type="ECO:0000256" key="1">
    <source>
        <dbReference type="ARBA" id="ARBA00006209"/>
    </source>
</evidence>
<reference evidence="5" key="1">
    <citation type="journal article" date="2020" name="Cell">
        <title>Large-Scale Comparative Analyses of Tick Genomes Elucidate Their Genetic Diversity and Vector Capacities.</title>
        <authorList>
            <consortium name="Tick Genome and Microbiome Consortium (TIGMIC)"/>
            <person name="Jia N."/>
            <person name="Wang J."/>
            <person name="Shi W."/>
            <person name="Du L."/>
            <person name="Sun Y."/>
            <person name="Zhan W."/>
            <person name="Jiang J.F."/>
            <person name="Wang Q."/>
            <person name="Zhang B."/>
            <person name="Ji P."/>
            <person name="Bell-Sakyi L."/>
            <person name="Cui X.M."/>
            <person name="Yuan T.T."/>
            <person name="Jiang B.G."/>
            <person name="Yang W.F."/>
            <person name="Lam T.T."/>
            <person name="Chang Q.C."/>
            <person name="Ding S.J."/>
            <person name="Wang X.J."/>
            <person name="Zhu J.G."/>
            <person name="Ruan X.D."/>
            <person name="Zhao L."/>
            <person name="Wei J.T."/>
            <person name="Ye R.Z."/>
            <person name="Que T.C."/>
            <person name="Du C.H."/>
            <person name="Zhou Y.H."/>
            <person name="Cheng J.X."/>
            <person name="Dai P.F."/>
            <person name="Guo W.B."/>
            <person name="Han X.H."/>
            <person name="Huang E.J."/>
            <person name="Li L.F."/>
            <person name="Wei W."/>
            <person name="Gao Y.C."/>
            <person name="Liu J.Z."/>
            <person name="Shao H.Z."/>
            <person name="Wang X."/>
            <person name="Wang C.C."/>
            <person name="Yang T.C."/>
            <person name="Huo Q.B."/>
            <person name="Li W."/>
            <person name="Chen H.Y."/>
            <person name="Chen S.E."/>
            <person name="Zhou L.G."/>
            <person name="Ni X.B."/>
            <person name="Tian J.H."/>
            <person name="Sheng Y."/>
            <person name="Liu T."/>
            <person name="Pan Y.S."/>
            <person name="Xia L.Y."/>
            <person name="Li J."/>
            <person name="Zhao F."/>
            <person name="Cao W.C."/>
        </authorList>
    </citation>
    <scope>NUCLEOTIDE SEQUENCE</scope>
    <source>
        <strain evidence="5">Rmic-2018</strain>
    </source>
</reference>
<dbReference type="PANTHER" id="PTHR10048">
    <property type="entry name" value="PHOSPHATIDYLINOSITOL KINASE"/>
    <property type="match status" value="1"/>
</dbReference>
<dbReference type="AlphaFoldDB" id="A0A9J6DTS2"/>
<keyword evidence="3" id="KW-0418">Kinase</keyword>
<evidence type="ECO:0000256" key="2">
    <source>
        <dbReference type="ARBA" id="ARBA00022679"/>
    </source>
</evidence>
<dbReference type="VEuPathDB" id="VectorBase:LOC119170117"/>
<dbReference type="PANTHER" id="PTHR10048:SF15">
    <property type="entry name" value="PHOSPHATIDYLINOSITOL 4-KINASE ALPHA"/>
    <property type="match status" value="1"/>
</dbReference>
<dbReference type="GO" id="GO:0048015">
    <property type="term" value="P:phosphatidylinositol-mediated signaling"/>
    <property type="evidence" value="ECO:0007669"/>
    <property type="project" value="TreeGrafter"/>
</dbReference>
<feature type="domain" description="PI3K/PI4K catalytic" evidence="4">
    <location>
        <begin position="1"/>
        <end position="240"/>
    </location>
</feature>
<comment type="caution">
    <text evidence="5">The sequence shown here is derived from an EMBL/GenBank/DDBJ whole genome shotgun (WGS) entry which is preliminary data.</text>
</comment>
<dbReference type="GO" id="GO:0005737">
    <property type="term" value="C:cytoplasm"/>
    <property type="evidence" value="ECO:0007669"/>
    <property type="project" value="TreeGrafter"/>
</dbReference>
<dbReference type="InterPro" id="IPR000403">
    <property type="entry name" value="PI3/4_kinase_cat_dom"/>
</dbReference>
<accession>A0A9J6DTS2</accession>
<dbReference type="InterPro" id="IPR018936">
    <property type="entry name" value="PI3/4_kinase_CS"/>
</dbReference>
<dbReference type="InterPro" id="IPR036940">
    <property type="entry name" value="PI3/4_kinase_cat_sf"/>
</dbReference>
<name>A0A9J6DTS2_RHIMP</name>
<gene>
    <name evidence="5" type="ORF">HPB51_007724</name>
</gene>
<dbReference type="EMBL" id="JABSTU010000007">
    <property type="protein sequence ID" value="KAH8025412.1"/>
    <property type="molecule type" value="Genomic_DNA"/>
</dbReference>
<keyword evidence="6" id="KW-1185">Reference proteome</keyword>
<sequence length="240" mass="27158">MSVSQSGMQQLGIGNEYWQAAIFKVGDDVRQDMLALQVISLFKNVFNQVGLDLYLFPYRVVATAPGCGVIECVPNAKSRDQLGRQTDIGMYEYFIKKYGDESTTAFREARRNFIKSMAAYSVVGFLLQIKDRHNGNIMLDTDGHIIHIDFGFMFESFARGNLGFEPDIKLTDEMVMIMGGKMEAAPFRWFMELCVRAYLAVRPYREDIVTLVSLMLDTGLPCFRGQTIKLLRIAVCSTCC</sequence>
<dbReference type="PROSITE" id="PS00915">
    <property type="entry name" value="PI3_4_KINASE_1"/>
    <property type="match status" value="1"/>
</dbReference>
<organism evidence="5 6">
    <name type="scientific">Rhipicephalus microplus</name>
    <name type="common">Cattle tick</name>
    <name type="synonym">Boophilus microplus</name>
    <dbReference type="NCBI Taxonomy" id="6941"/>
    <lineage>
        <taxon>Eukaryota</taxon>
        <taxon>Metazoa</taxon>
        <taxon>Ecdysozoa</taxon>
        <taxon>Arthropoda</taxon>
        <taxon>Chelicerata</taxon>
        <taxon>Arachnida</taxon>
        <taxon>Acari</taxon>
        <taxon>Parasitiformes</taxon>
        <taxon>Ixodida</taxon>
        <taxon>Ixodoidea</taxon>
        <taxon>Ixodidae</taxon>
        <taxon>Rhipicephalinae</taxon>
        <taxon>Rhipicephalus</taxon>
        <taxon>Boophilus</taxon>
    </lineage>
</organism>
<dbReference type="CDD" id="cd05167">
    <property type="entry name" value="PI4Kc_III_alpha"/>
    <property type="match status" value="1"/>
</dbReference>
<evidence type="ECO:0000259" key="4">
    <source>
        <dbReference type="PROSITE" id="PS50290"/>
    </source>
</evidence>
<dbReference type="InterPro" id="IPR011009">
    <property type="entry name" value="Kinase-like_dom_sf"/>
</dbReference>
<dbReference type="PROSITE" id="PS00916">
    <property type="entry name" value="PI3_4_KINASE_2"/>
    <property type="match status" value="1"/>
</dbReference>
<reference evidence="5" key="2">
    <citation type="submission" date="2021-09" db="EMBL/GenBank/DDBJ databases">
        <authorList>
            <person name="Jia N."/>
            <person name="Wang J."/>
            <person name="Shi W."/>
            <person name="Du L."/>
            <person name="Sun Y."/>
            <person name="Zhan W."/>
            <person name="Jiang J."/>
            <person name="Wang Q."/>
            <person name="Zhang B."/>
            <person name="Ji P."/>
            <person name="Sakyi L.B."/>
            <person name="Cui X."/>
            <person name="Yuan T."/>
            <person name="Jiang B."/>
            <person name="Yang W."/>
            <person name="Lam T.T.-Y."/>
            <person name="Chang Q."/>
            <person name="Ding S."/>
            <person name="Wang X."/>
            <person name="Zhu J."/>
            <person name="Ruan X."/>
            <person name="Zhao L."/>
            <person name="Wei J."/>
            <person name="Que T."/>
            <person name="Du C."/>
            <person name="Cheng J."/>
            <person name="Dai P."/>
            <person name="Han X."/>
            <person name="Huang E."/>
            <person name="Gao Y."/>
            <person name="Liu J."/>
            <person name="Shao H."/>
            <person name="Ye R."/>
            <person name="Li L."/>
            <person name="Wei W."/>
            <person name="Wang X."/>
            <person name="Wang C."/>
            <person name="Huo Q."/>
            <person name="Li W."/>
            <person name="Guo W."/>
            <person name="Chen H."/>
            <person name="Chen S."/>
            <person name="Zhou L."/>
            <person name="Zhou L."/>
            <person name="Ni X."/>
            <person name="Tian J."/>
            <person name="Zhou Y."/>
            <person name="Sheng Y."/>
            <person name="Liu T."/>
            <person name="Pan Y."/>
            <person name="Xia L."/>
            <person name="Li J."/>
            <person name="Zhao F."/>
            <person name="Cao W."/>
        </authorList>
    </citation>
    <scope>NUCLEOTIDE SEQUENCE</scope>
    <source>
        <strain evidence="5">Rmic-2018</strain>
        <tissue evidence="5">Larvae</tissue>
    </source>
</reference>
<evidence type="ECO:0000313" key="6">
    <source>
        <dbReference type="Proteomes" id="UP000821866"/>
    </source>
</evidence>
<dbReference type="Pfam" id="PF00454">
    <property type="entry name" value="PI3_PI4_kinase"/>
    <property type="match status" value="1"/>
</dbReference>
<dbReference type="FunFam" id="1.10.1070.11:FF:000005">
    <property type="entry name" value="Phosphatidylinositol 4-kinase, catalytic, alpha"/>
    <property type="match status" value="1"/>
</dbReference>
<dbReference type="Proteomes" id="UP000821866">
    <property type="component" value="Unassembled WGS sequence"/>
</dbReference>
<dbReference type="InterPro" id="IPR015433">
    <property type="entry name" value="PI3/4_kinase"/>
</dbReference>
<dbReference type="PROSITE" id="PS50290">
    <property type="entry name" value="PI3_4_KINASE_3"/>
    <property type="match status" value="1"/>
</dbReference>
<evidence type="ECO:0000256" key="3">
    <source>
        <dbReference type="ARBA" id="ARBA00022777"/>
    </source>
</evidence>
<dbReference type="Gene3D" id="3.30.1010.10">
    <property type="entry name" value="Phosphatidylinositol 3-kinase Catalytic Subunit, Chain A, domain 4"/>
    <property type="match status" value="1"/>
</dbReference>
<dbReference type="SUPFAM" id="SSF56112">
    <property type="entry name" value="Protein kinase-like (PK-like)"/>
    <property type="match status" value="1"/>
</dbReference>
<proteinExistence type="inferred from homology"/>
<keyword evidence="2" id="KW-0808">Transferase</keyword>
<comment type="similarity">
    <text evidence="1">Belongs to the PI3/PI4-kinase family. Type III PI4K subfamily.</text>
</comment>
<evidence type="ECO:0000313" key="5">
    <source>
        <dbReference type="EMBL" id="KAH8025412.1"/>
    </source>
</evidence>
<dbReference type="GO" id="GO:0005886">
    <property type="term" value="C:plasma membrane"/>
    <property type="evidence" value="ECO:0007669"/>
    <property type="project" value="TreeGrafter"/>
</dbReference>
<dbReference type="GO" id="GO:0004430">
    <property type="term" value="F:1-phosphatidylinositol 4-kinase activity"/>
    <property type="evidence" value="ECO:0007669"/>
    <property type="project" value="TreeGrafter"/>
</dbReference>
<dbReference type="SMART" id="SM00146">
    <property type="entry name" value="PI3Kc"/>
    <property type="match status" value="1"/>
</dbReference>
<dbReference type="Gene3D" id="1.10.1070.11">
    <property type="entry name" value="Phosphatidylinositol 3-/4-kinase, catalytic domain"/>
    <property type="match status" value="1"/>
</dbReference>
<protein>
    <recommendedName>
        <fullName evidence="4">PI3K/PI4K catalytic domain-containing protein</fullName>
    </recommendedName>
</protein>
<dbReference type="GO" id="GO:0046854">
    <property type="term" value="P:phosphatidylinositol phosphate biosynthetic process"/>
    <property type="evidence" value="ECO:0007669"/>
    <property type="project" value="InterPro"/>
</dbReference>